<dbReference type="FunFam" id="3.40.50.200:FF:000006">
    <property type="entry name" value="Subtilisin-like protease SBT1.5"/>
    <property type="match status" value="1"/>
</dbReference>
<dbReference type="PRINTS" id="PR00723">
    <property type="entry name" value="SUBTILISIN"/>
</dbReference>
<dbReference type="Pfam" id="PF00082">
    <property type="entry name" value="Peptidase_S8"/>
    <property type="match status" value="1"/>
</dbReference>
<keyword evidence="8" id="KW-0325">Glycoprotein</keyword>
<gene>
    <name evidence="15" type="ORF">ACJRO7_027517</name>
</gene>
<feature type="signal peptide" evidence="11">
    <location>
        <begin position="1"/>
        <end position="23"/>
    </location>
</feature>
<feature type="active site" description="Charge relay system" evidence="9 10">
    <location>
        <position position="544"/>
    </location>
</feature>
<evidence type="ECO:0000256" key="3">
    <source>
        <dbReference type="ARBA" id="ARBA00022525"/>
    </source>
</evidence>
<dbReference type="InterPro" id="IPR045051">
    <property type="entry name" value="SBT"/>
</dbReference>
<evidence type="ECO:0000259" key="13">
    <source>
        <dbReference type="Pfam" id="PF05922"/>
    </source>
</evidence>
<keyword evidence="4 10" id="KW-0645">Protease</keyword>
<feature type="domain" description="Peptidase S8/S53" evidence="12">
    <location>
        <begin position="132"/>
        <end position="590"/>
    </location>
</feature>
<feature type="domain" description="Subtilisin-like protease fibronectin type-III" evidence="14">
    <location>
        <begin position="657"/>
        <end position="760"/>
    </location>
</feature>
<dbReference type="PROSITE" id="PS51892">
    <property type="entry name" value="SUBTILASE"/>
    <property type="match status" value="1"/>
</dbReference>
<name>A0ABD3K431_EUCGL</name>
<accession>A0ABD3K431</accession>
<evidence type="ECO:0000256" key="10">
    <source>
        <dbReference type="PROSITE-ProRule" id="PRU01240"/>
    </source>
</evidence>
<dbReference type="InterPro" id="IPR000209">
    <property type="entry name" value="Peptidase_S8/S53_dom"/>
</dbReference>
<keyword evidence="5 11" id="KW-0732">Signal</keyword>
<dbReference type="FunFam" id="3.30.70.80:FF:000003">
    <property type="entry name" value="Subtilisin-like protease SBT1.9"/>
    <property type="match status" value="1"/>
</dbReference>
<keyword evidence="6 10" id="KW-0378">Hydrolase</keyword>
<dbReference type="Pfam" id="PF05922">
    <property type="entry name" value="Inhibitor_I9"/>
    <property type="match status" value="1"/>
</dbReference>
<protein>
    <submittedName>
        <fullName evidence="15">Uncharacterized protein</fullName>
    </submittedName>
</protein>
<evidence type="ECO:0000256" key="11">
    <source>
        <dbReference type="SAM" id="SignalP"/>
    </source>
</evidence>
<feature type="chain" id="PRO_5044792532" evidence="11">
    <location>
        <begin position="24"/>
        <end position="765"/>
    </location>
</feature>
<evidence type="ECO:0000256" key="6">
    <source>
        <dbReference type="ARBA" id="ARBA00022801"/>
    </source>
</evidence>
<evidence type="ECO:0000313" key="15">
    <source>
        <dbReference type="EMBL" id="KAL3730515.1"/>
    </source>
</evidence>
<dbReference type="CDD" id="cd02120">
    <property type="entry name" value="PA_subtilisin_like"/>
    <property type="match status" value="1"/>
</dbReference>
<dbReference type="SUPFAM" id="SSF52743">
    <property type="entry name" value="Subtilisin-like"/>
    <property type="match status" value="1"/>
</dbReference>
<sequence>MIMKCDMLYKLFLLISTIVSVSAKNYRKPYIIYMDESALPTSFSRHHDWYTSLLSSLSSSPDEIDPTHLYTYNHALNGFSAVLSQSQLEKLEQIPGHVASYPDTFGNAHTTYTPNFLGLNRQTGLWPRAKFGDGVIVGVVDTGIWPESESFKDEGMSPVPERWRGSCESGVEFNSSNCNRKLIGARSFSKGMKQRGLNISTTDDYDSPRDYWGHGTHTSSTAAGSPVMDASYFGYAKGTATGIAPAARLAMYKVMFQTDDYDYLAATDTLAGMDQAIADGVDILSLSLGFDETPFDHNPIAVGAFAAMQRGIFVACSAGNDGRQGYYTMRNGAPWLTTVGAGTISRDFAANIVLGNGTLTVRGKSIFPEDLLISRVPLYFGHGNRSKEICDSYSLDPKDVAGKIVFCDFVSEDYEVNPYEITRAGAAGAIFSTESGAFLKPEDFYIPFVAVVPEDGDRIKDYLLKSENPTVSIKFLITIFGTKPAPQVASFSSRGPYRQAPWILKPDMLAPGVNILAAWAPNQEIAQIGQSSLLGDYNLESGTSMSAPHVAGVAALLKSAHPDWSPAAIRSAMMTTAYILDNTNEPIIDMTTQASGTPLDFGAGHIDPEKASDPGLIYDIEPEDYINFLCGMNYSANQIKIISGRSNFSCASATLYINYPSFMVILNKTNTTSVTFKRVLTNVADGPASYRATVMTPSSMKATAKPSELCFTSKYDRAEFNLTVEISLEGSIPRRNYIGNYGYISWKEINGTRVVRSPIVSAYAL</sequence>
<dbReference type="CDD" id="cd04852">
    <property type="entry name" value="Peptidases_S8_3"/>
    <property type="match status" value="1"/>
</dbReference>
<proteinExistence type="inferred from homology"/>
<keyword evidence="3" id="KW-0964">Secreted</keyword>
<evidence type="ECO:0000259" key="12">
    <source>
        <dbReference type="Pfam" id="PF00082"/>
    </source>
</evidence>
<dbReference type="PANTHER" id="PTHR10795">
    <property type="entry name" value="PROPROTEIN CONVERTASE SUBTILISIN/KEXIN"/>
    <property type="match status" value="1"/>
</dbReference>
<dbReference type="GO" id="GO:0004252">
    <property type="term" value="F:serine-type endopeptidase activity"/>
    <property type="evidence" value="ECO:0007669"/>
    <property type="project" value="UniProtKB-UniRule"/>
</dbReference>
<dbReference type="InterPro" id="IPR036852">
    <property type="entry name" value="Peptidase_S8/S53_dom_sf"/>
</dbReference>
<comment type="similarity">
    <text evidence="2 10">Belongs to the peptidase S8 family.</text>
</comment>
<dbReference type="InterPro" id="IPR010259">
    <property type="entry name" value="S8pro/Inhibitor_I9"/>
</dbReference>
<dbReference type="InterPro" id="IPR037045">
    <property type="entry name" value="S8pro/Inhibitor_I9_sf"/>
</dbReference>
<evidence type="ECO:0000256" key="9">
    <source>
        <dbReference type="PIRSR" id="PIRSR615500-1"/>
    </source>
</evidence>
<dbReference type="EMBL" id="JBJKBG010000007">
    <property type="protein sequence ID" value="KAL3730515.1"/>
    <property type="molecule type" value="Genomic_DNA"/>
</dbReference>
<comment type="subcellular location">
    <subcellularLocation>
        <location evidence="1">Secreted</location>
    </subcellularLocation>
</comment>
<organism evidence="15 16">
    <name type="scientific">Eucalyptus globulus</name>
    <name type="common">Tasmanian blue gum</name>
    <dbReference type="NCBI Taxonomy" id="34317"/>
    <lineage>
        <taxon>Eukaryota</taxon>
        <taxon>Viridiplantae</taxon>
        <taxon>Streptophyta</taxon>
        <taxon>Embryophyta</taxon>
        <taxon>Tracheophyta</taxon>
        <taxon>Spermatophyta</taxon>
        <taxon>Magnoliopsida</taxon>
        <taxon>eudicotyledons</taxon>
        <taxon>Gunneridae</taxon>
        <taxon>Pentapetalae</taxon>
        <taxon>rosids</taxon>
        <taxon>malvids</taxon>
        <taxon>Myrtales</taxon>
        <taxon>Myrtaceae</taxon>
        <taxon>Myrtoideae</taxon>
        <taxon>Eucalypteae</taxon>
        <taxon>Eucalyptus</taxon>
    </lineage>
</organism>
<dbReference type="InterPro" id="IPR041469">
    <property type="entry name" value="Subtilisin-like_FN3"/>
</dbReference>
<comment type="caution">
    <text evidence="15">The sequence shown here is derived from an EMBL/GenBank/DDBJ whole genome shotgun (WGS) entry which is preliminary data.</text>
</comment>
<dbReference type="InterPro" id="IPR023828">
    <property type="entry name" value="Peptidase_S8_Ser-AS"/>
</dbReference>
<reference evidence="15 16" key="1">
    <citation type="submission" date="2024-11" db="EMBL/GenBank/DDBJ databases">
        <title>Chromosome-level genome assembly of Eucalyptus globulus Labill. provides insights into its genome evolution.</title>
        <authorList>
            <person name="Li X."/>
        </authorList>
    </citation>
    <scope>NUCLEOTIDE SEQUENCE [LARGE SCALE GENOMIC DNA]</scope>
    <source>
        <strain evidence="15">CL2024</strain>
        <tissue evidence="15">Fresh tender leaves</tissue>
    </source>
</reference>
<evidence type="ECO:0000256" key="4">
    <source>
        <dbReference type="ARBA" id="ARBA00022670"/>
    </source>
</evidence>
<evidence type="ECO:0000256" key="1">
    <source>
        <dbReference type="ARBA" id="ARBA00004613"/>
    </source>
</evidence>
<evidence type="ECO:0000313" key="16">
    <source>
        <dbReference type="Proteomes" id="UP001634007"/>
    </source>
</evidence>
<dbReference type="Pfam" id="PF17766">
    <property type="entry name" value="fn3_6"/>
    <property type="match status" value="1"/>
</dbReference>
<dbReference type="Gene3D" id="3.50.30.30">
    <property type="match status" value="1"/>
</dbReference>
<dbReference type="Gene3D" id="3.30.70.80">
    <property type="entry name" value="Peptidase S8 propeptide/proteinase inhibitor I9"/>
    <property type="match status" value="1"/>
</dbReference>
<evidence type="ECO:0000256" key="5">
    <source>
        <dbReference type="ARBA" id="ARBA00022729"/>
    </source>
</evidence>
<feature type="active site" description="Charge relay system" evidence="9 10">
    <location>
        <position position="141"/>
    </location>
</feature>
<feature type="active site" description="Charge relay system" evidence="9 10">
    <location>
        <position position="214"/>
    </location>
</feature>
<dbReference type="GO" id="GO:0006508">
    <property type="term" value="P:proteolysis"/>
    <property type="evidence" value="ECO:0007669"/>
    <property type="project" value="UniProtKB-KW"/>
</dbReference>
<evidence type="ECO:0000256" key="8">
    <source>
        <dbReference type="ARBA" id="ARBA00023180"/>
    </source>
</evidence>
<feature type="domain" description="Inhibitor I9" evidence="13">
    <location>
        <begin position="30"/>
        <end position="105"/>
    </location>
</feature>
<evidence type="ECO:0000259" key="14">
    <source>
        <dbReference type="Pfam" id="PF17766"/>
    </source>
</evidence>
<keyword evidence="16" id="KW-1185">Reference proteome</keyword>
<dbReference type="AlphaFoldDB" id="A0ABD3K431"/>
<evidence type="ECO:0000256" key="7">
    <source>
        <dbReference type="ARBA" id="ARBA00022825"/>
    </source>
</evidence>
<dbReference type="Gene3D" id="3.40.50.200">
    <property type="entry name" value="Peptidase S8/S53 domain"/>
    <property type="match status" value="1"/>
</dbReference>
<dbReference type="Gene3D" id="2.60.40.2310">
    <property type="match status" value="1"/>
</dbReference>
<dbReference type="GO" id="GO:0005576">
    <property type="term" value="C:extracellular region"/>
    <property type="evidence" value="ECO:0007669"/>
    <property type="project" value="UniProtKB-SubCell"/>
</dbReference>
<dbReference type="PROSITE" id="PS00138">
    <property type="entry name" value="SUBTILASE_SER"/>
    <property type="match status" value="1"/>
</dbReference>
<keyword evidence="7 10" id="KW-0720">Serine protease</keyword>
<dbReference type="InterPro" id="IPR034197">
    <property type="entry name" value="Peptidases_S8_3"/>
</dbReference>
<dbReference type="InterPro" id="IPR015500">
    <property type="entry name" value="Peptidase_S8_subtilisin-rel"/>
</dbReference>
<evidence type="ECO:0000256" key="2">
    <source>
        <dbReference type="ARBA" id="ARBA00011073"/>
    </source>
</evidence>
<dbReference type="Proteomes" id="UP001634007">
    <property type="component" value="Unassembled WGS sequence"/>
</dbReference>